<proteinExistence type="predicted"/>
<evidence type="ECO:0000256" key="2">
    <source>
        <dbReference type="SAM" id="SignalP"/>
    </source>
</evidence>
<dbReference type="EMBL" id="BAABIM010000003">
    <property type="protein sequence ID" value="GAA4691578.1"/>
    <property type="molecule type" value="Genomic_DNA"/>
</dbReference>
<keyword evidence="2" id="KW-0732">Signal</keyword>
<dbReference type="Proteomes" id="UP001500621">
    <property type="component" value="Unassembled WGS sequence"/>
</dbReference>
<name>A0ABP8WNU1_9ACTN</name>
<evidence type="ECO:0000313" key="4">
    <source>
        <dbReference type="Proteomes" id="UP001500621"/>
    </source>
</evidence>
<gene>
    <name evidence="3" type="ORF">GCM10023226_31860</name>
</gene>
<feature type="region of interest" description="Disordered" evidence="1">
    <location>
        <begin position="108"/>
        <end position="132"/>
    </location>
</feature>
<keyword evidence="4" id="KW-1185">Reference proteome</keyword>
<feature type="signal peptide" evidence="2">
    <location>
        <begin position="1"/>
        <end position="26"/>
    </location>
</feature>
<feature type="chain" id="PRO_5045276381" evidence="2">
    <location>
        <begin position="27"/>
        <end position="219"/>
    </location>
</feature>
<dbReference type="RefSeq" id="WP_345267625.1">
    <property type="nucleotide sequence ID" value="NZ_BAABIM010000003.1"/>
</dbReference>
<evidence type="ECO:0000313" key="3">
    <source>
        <dbReference type="EMBL" id="GAA4691578.1"/>
    </source>
</evidence>
<organism evidence="3 4">
    <name type="scientific">Nocardioides nanhaiensis</name>
    <dbReference type="NCBI Taxonomy" id="1476871"/>
    <lineage>
        <taxon>Bacteria</taxon>
        <taxon>Bacillati</taxon>
        <taxon>Actinomycetota</taxon>
        <taxon>Actinomycetes</taxon>
        <taxon>Propionibacteriales</taxon>
        <taxon>Nocardioidaceae</taxon>
        <taxon>Nocardioides</taxon>
    </lineage>
</organism>
<reference evidence="4" key="1">
    <citation type="journal article" date="2019" name="Int. J. Syst. Evol. Microbiol.">
        <title>The Global Catalogue of Microorganisms (GCM) 10K type strain sequencing project: providing services to taxonomists for standard genome sequencing and annotation.</title>
        <authorList>
            <consortium name="The Broad Institute Genomics Platform"/>
            <consortium name="The Broad Institute Genome Sequencing Center for Infectious Disease"/>
            <person name="Wu L."/>
            <person name="Ma J."/>
        </authorList>
    </citation>
    <scope>NUCLEOTIDE SEQUENCE [LARGE SCALE GENOMIC DNA]</scope>
    <source>
        <strain evidence="4">JCM 18127</strain>
    </source>
</reference>
<sequence length="219" mass="23434">MTRSRALSALLCAAILLLAAPTHARAAEGAWRGDDAAGDAVAFTFSPEPPPCGSVSERTAPRGDIRRLGVRHTRSSVRVTVVISDLDAGPARVSVPLQTERRHIDLDIDLPTGPEADGVEGSLSDPGKPTRPELDECGGYGWISFGVSCEALRVRAAAHAVTATIPRSCLGHPRWVRAGAEVQTELPDEEWTSDRWAPAAADDTPWWRPVLGPRVRAAR</sequence>
<accession>A0ABP8WNU1</accession>
<comment type="caution">
    <text evidence="3">The sequence shown here is derived from an EMBL/GenBank/DDBJ whole genome shotgun (WGS) entry which is preliminary data.</text>
</comment>
<protein>
    <submittedName>
        <fullName evidence="3">Uncharacterized protein</fullName>
    </submittedName>
</protein>
<evidence type="ECO:0000256" key="1">
    <source>
        <dbReference type="SAM" id="MobiDB-lite"/>
    </source>
</evidence>